<protein>
    <submittedName>
        <fullName evidence="1">Uncharacterized protein</fullName>
    </submittedName>
</protein>
<organism evidence="1">
    <name type="scientific">marine sediment metagenome</name>
    <dbReference type="NCBI Taxonomy" id="412755"/>
    <lineage>
        <taxon>unclassified sequences</taxon>
        <taxon>metagenomes</taxon>
        <taxon>ecological metagenomes</taxon>
    </lineage>
</organism>
<name>A0A0F9FFI9_9ZZZZ</name>
<accession>A0A0F9FFI9</accession>
<dbReference type="EMBL" id="LAZR01032797">
    <property type="protein sequence ID" value="KKL49887.1"/>
    <property type="molecule type" value="Genomic_DNA"/>
</dbReference>
<sequence>MKSISALLAALFICTLSTVAHADNDRIKNIYEWAKKEMLTDKDFQAPLPPVIVIFKGKLKGIVLENHSGAREDIIKRLPRIGGVYYPVKRVIYVADLVNDCMESAIISHELAHYIQHMKRGNELYKLTTGKEREEISMSIQNTYYNTFCTERSMP</sequence>
<proteinExistence type="predicted"/>
<reference evidence="1" key="1">
    <citation type="journal article" date="2015" name="Nature">
        <title>Complex archaea that bridge the gap between prokaryotes and eukaryotes.</title>
        <authorList>
            <person name="Spang A."/>
            <person name="Saw J.H."/>
            <person name="Jorgensen S.L."/>
            <person name="Zaremba-Niedzwiedzka K."/>
            <person name="Martijn J."/>
            <person name="Lind A.E."/>
            <person name="van Eijk R."/>
            <person name="Schleper C."/>
            <person name="Guy L."/>
            <person name="Ettema T.J."/>
        </authorList>
    </citation>
    <scope>NUCLEOTIDE SEQUENCE</scope>
</reference>
<gene>
    <name evidence="1" type="ORF">LCGC14_2311020</name>
</gene>
<comment type="caution">
    <text evidence="1">The sequence shown here is derived from an EMBL/GenBank/DDBJ whole genome shotgun (WGS) entry which is preliminary data.</text>
</comment>
<dbReference type="AlphaFoldDB" id="A0A0F9FFI9"/>
<evidence type="ECO:0000313" key="1">
    <source>
        <dbReference type="EMBL" id="KKL49887.1"/>
    </source>
</evidence>